<evidence type="ECO:0000313" key="2">
    <source>
        <dbReference type="Proteomes" id="UP000190541"/>
    </source>
</evidence>
<sequence>MKTLLDNLQMAEDCLLGHASDEQRLLFEASLLLYPALREDVHWQRKTYHIIRAYGRQRLRHELEAMHRTLFTAPRHRAFRDKVLRIFQQR</sequence>
<dbReference type="EMBL" id="FUYS01000011">
    <property type="protein sequence ID" value="SKB87129.1"/>
    <property type="molecule type" value="Genomic_DNA"/>
</dbReference>
<dbReference type="AlphaFoldDB" id="A0A1T5ETL6"/>
<name>A0A1T5ETL6_9SPHI</name>
<accession>A0A1T5ETL6</accession>
<dbReference type="OrthoDB" id="1444051at2"/>
<proteinExistence type="predicted"/>
<reference evidence="1 2" key="1">
    <citation type="submission" date="2017-02" db="EMBL/GenBank/DDBJ databases">
        <authorList>
            <person name="Peterson S.W."/>
        </authorList>
    </citation>
    <scope>NUCLEOTIDE SEQUENCE [LARGE SCALE GENOMIC DNA]</scope>
    <source>
        <strain evidence="1 2">DSM 22899</strain>
    </source>
</reference>
<keyword evidence="2" id="KW-1185">Reference proteome</keyword>
<evidence type="ECO:0000313" key="1">
    <source>
        <dbReference type="EMBL" id="SKB87129.1"/>
    </source>
</evidence>
<dbReference type="Proteomes" id="UP000190541">
    <property type="component" value="Unassembled WGS sequence"/>
</dbReference>
<organism evidence="1 2">
    <name type="scientific">Parapedobacter luteus</name>
    <dbReference type="NCBI Taxonomy" id="623280"/>
    <lineage>
        <taxon>Bacteria</taxon>
        <taxon>Pseudomonadati</taxon>
        <taxon>Bacteroidota</taxon>
        <taxon>Sphingobacteriia</taxon>
        <taxon>Sphingobacteriales</taxon>
        <taxon>Sphingobacteriaceae</taxon>
        <taxon>Parapedobacter</taxon>
    </lineage>
</organism>
<gene>
    <name evidence="1" type="ORF">SAMN05660226_03528</name>
</gene>
<protein>
    <submittedName>
        <fullName evidence="1">Uncharacterized protein</fullName>
    </submittedName>
</protein>
<dbReference type="RefSeq" id="WP_139378761.1">
    <property type="nucleotide sequence ID" value="NZ_FUYS01000011.1"/>
</dbReference>
<dbReference type="STRING" id="623280.SAMN05660226_03528"/>